<name>A7IYD7_9CAUD</name>
<proteinExistence type="predicted"/>
<organism evidence="1 2">
    <name type="scientific">Corynebacterium phage P1201</name>
    <dbReference type="NCBI Taxonomy" id="384848"/>
    <lineage>
        <taxon>Viruses</taxon>
        <taxon>Duplodnaviria</taxon>
        <taxon>Heunggongvirae</taxon>
        <taxon>Uroviricota</taxon>
        <taxon>Caudoviricetes</taxon>
        <taxon>Zierdtviridae</taxon>
        <taxon>Toshachvirinae</taxon>
        <taxon>Chunghsingvirus</taxon>
        <taxon>Chunghsingvirus P1201</taxon>
        <taxon>Corynebacterium virus P1201</taxon>
    </lineage>
</organism>
<keyword evidence="2" id="KW-1185">Reference proteome</keyword>
<dbReference type="KEGG" id="vg:5745496"/>
<dbReference type="OrthoDB" id="11614at10239"/>
<dbReference type="InterPro" id="IPR027417">
    <property type="entry name" value="P-loop_NTPase"/>
</dbReference>
<dbReference type="GeneID" id="5745496"/>
<sequence length="259" mass="28714">MTSILDSAIPVSETTESINMVLYGDPGSGKTVFAGSGPNKGKDTLLVGIEHGTKSAARAGSKAQVINVDDWQTLEAVVDAIIEQPDRYDWVVIDSLTKMQDLIWQKILDEATSKNSSRSKYTRELQEWGEAQERLKDIVRRLNASDANIIYTAMADLATDEDGNEYRLPALHGGKGAVSWWVCGEVDVVCYLSVVRKNGNTHRAFQFNKSDNVLAKDRFSLYQGRKGDLTLEQYTEDLLAASASEEEEEESQQEEAVNE</sequence>
<evidence type="ECO:0000313" key="1">
    <source>
        <dbReference type="EMBL" id="ABF57520.1"/>
    </source>
</evidence>
<dbReference type="Pfam" id="PF13479">
    <property type="entry name" value="AAA_24"/>
    <property type="match status" value="1"/>
</dbReference>
<dbReference type="Proteomes" id="UP000002414">
    <property type="component" value="Segment"/>
</dbReference>
<evidence type="ECO:0000313" key="2">
    <source>
        <dbReference type="Proteomes" id="UP000002414"/>
    </source>
</evidence>
<dbReference type="EMBL" id="DQ499600">
    <property type="protein sequence ID" value="ABF57520.1"/>
    <property type="molecule type" value="Genomic_DNA"/>
</dbReference>
<dbReference type="RefSeq" id="YP_001468968.1">
    <property type="nucleotide sequence ID" value="NC_009816.1"/>
</dbReference>
<accession>A7IYD7</accession>
<reference evidence="1 2" key="1">
    <citation type="journal article" date="2008" name="Virology">
        <title>Genome sequence of the lytic bacteriophage P1201 from Corynebacterium glutamicum NCHU 87078: Evolutionary relationships to phages from Corynebacterineae.</title>
        <authorList>
            <person name="Chen C.L."/>
            <person name="Pan T.Y."/>
            <person name="Kan S.C."/>
            <person name="Kuan Y.C."/>
            <person name="Hong L.Y."/>
            <person name="Chiu K.R."/>
            <person name="Sheu C.S."/>
            <person name="Yang J.S."/>
            <person name="Hsu W.H."/>
            <person name="Hu H.Y."/>
        </authorList>
    </citation>
    <scope>NUCLEOTIDE SEQUENCE</scope>
</reference>
<protein>
    <submittedName>
        <fullName evidence="1">Gp70</fullName>
    </submittedName>
</protein>
<dbReference type="SUPFAM" id="SSF52540">
    <property type="entry name" value="P-loop containing nucleoside triphosphate hydrolases"/>
    <property type="match status" value="1"/>
</dbReference>
<dbReference type="Gene3D" id="3.40.50.300">
    <property type="entry name" value="P-loop containing nucleotide triphosphate hydrolases"/>
    <property type="match status" value="1"/>
</dbReference>